<dbReference type="Pfam" id="PF22780">
    <property type="entry name" value="HI0933_like_1st"/>
    <property type="match status" value="1"/>
</dbReference>
<feature type="domain" description="RsdA/BaiN/AoA(So)-like Rossmann fold-like" evidence="4">
    <location>
        <begin position="1"/>
        <end position="383"/>
    </location>
</feature>
<dbReference type="PANTHER" id="PTHR42887:SF1">
    <property type="entry name" value="BLR3961 PROTEIN"/>
    <property type="match status" value="1"/>
</dbReference>
<dbReference type="Gene3D" id="1.10.8.260">
    <property type="entry name" value="HI0933 insert domain-like"/>
    <property type="match status" value="1"/>
</dbReference>
<sequence length="407" mass="43796">MAAGDLAAAGFAVEIFDAMPSPARKLLLAGRGGLNLTHTEPRARFEQRYEPSTQVSAWLDVFDAEALRSWAHGLGIETFVGSSGRVFPVGMKAAPLLRQWLARLAEAGVVLHRRHRWLGWDETGALQFDTPDGPRSVQPRAVVLALGGGSWPRMGSDAAWVPLLQEKGVEISPLLASNAGVNLDWSDHFRQLHAGQPLKGIALSVQDPALAPAWRRGECMVTRHGLEGGLIYAHSVSIREALQQNGRARIWLDLLPQRDAAWVAAEVARPRGARSWSSHLQSRLGLKGARMALLRERLSAEVYADPARLAAGIKALPLQIVSMRPLAEAISSAGGVRFSAVDAGGMLHALPGVFCAGEMLDWDAPTGGYLLTACMASGKVAAAGVRAWLQLMADERREIEEGKTDSC</sequence>
<dbReference type="AlphaFoldDB" id="A0A2V1K6M8"/>
<dbReference type="Proteomes" id="UP000245212">
    <property type="component" value="Unassembled WGS sequence"/>
</dbReference>
<evidence type="ECO:0000313" key="6">
    <source>
        <dbReference type="EMBL" id="PWF25177.1"/>
    </source>
</evidence>
<evidence type="ECO:0000256" key="2">
    <source>
        <dbReference type="ARBA" id="ARBA00022630"/>
    </source>
</evidence>
<keyword evidence="2" id="KW-0285">Flavoprotein</keyword>
<keyword evidence="3" id="KW-0274">FAD</keyword>
<dbReference type="SUPFAM" id="SSF160996">
    <property type="entry name" value="HI0933 insert domain-like"/>
    <property type="match status" value="1"/>
</dbReference>
<evidence type="ECO:0000256" key="1">
    <source>
        <dbReference type="ARBA" id="ARBA00001974"/>
    </source>
</evidence>
<proteinExistence type="predicted"/>
<dbReference type="NCBIfam" id="TIGR03862">
    <property type="entry name" value="flavo_PP4765"/>
    <property type="match status" value="1"/>
</dbReference>
<evidence type="ECO:0000313" key="7">
    <source>
        <dbReference type="Proteomes" id="UP000245212"/>
    </source>
</evidence>
<dbReference type="InterPro" id="IPR057661">
    <property type="entry name" value="RsdA/BaiN/AoA(So)_Rossmann"/>
</dbReference>
<evidence type="ECO:0000259" key="5">
    <source>
        <dbReference type="Pfam" id="PF22780"/>
    </source>
</evidence>
<dbReference type="InterPro" id="IPR004792">
    <property type="entry name" value="BaiN-like"/>
</dbReference>
<comment type="cofactor">
    <cofactor evidence="1">
        <name>FAD</name>
        <dbReference type="ChEBI" id="CHEBI:57692"/>
    </cofactor>
</comment>
<dbReference type="InterPro" id="IPR023166">
    <property type="entry name" value="BaiN-like_dom_sf"/>
</dbReference>
<dbReference type="Pfam" id="PF03486">
    <property type="entry name" value="HI0933_like"/>
    <property type="match status" value="1"/>
</dbReference>
<feature type="domain" description="RsdA/BaiN/AoA(So)-like insert" evidence="5">
    <location>
        <begin position="176"/>
        <end position="331"/>
    </location>
</feature>
<dbReference type="InterPro" id="IPR055178">
    <property type="entry name" value="RsdA/BaiN/AoA(So)-like_dom"/>
</dbReference>
<evidence type="ECO:0000259" key="4">
    <source>
        <dbReference type="Pfam" id="PF03486"/>
    </source>
</evidence>
<dbReference type="SUPFAM" id="SSF51905">
    <property type="entry name" value="FAD/NAD(P)-binding domain"/>
    <property type="match status" value="1"/>
</dbReference>
<dbReference type="NCBIfam" id="TIGR00275">
    <property type="entry name" value="aminoacetone oxidase family FAD-binding enzyme"/>
    <property type="match status" value="1"/>
</dbReference>
<dbReference type="PANTHER" id="PTHR42887">
    <property type="entry name" value="OS12G0638800 PROTEIN"/>
    <property type="match status" value="1"/>
</dbReference>
<dbReference type="EMBL" id="QETA01000001">
    <property type="protein sequence ID" value="PWF25177.1"/>
    <property type="molecule type" value="Genomic_DNA"/>
</dbReference>
<reference evidence="7" key="1">
    <citation type="submission" date="2018-05" db="EMBL/GenBank/DDBJ databases">
        <authorList>
            <person name="Li Y."/>
        </authorList>
    </citation>
    <scope>NUCLEOTIDE SEQUENCE [LARGE SCALE GENOMIC DNA]</scope>
    <source>
        <strain evidence="7">3d-2-2</strain>
    </source>
</reference>
<keyword evidence="7" id="KW-1185">Reference proteome</keyword>
<gene>
    <name evidence="6" type="ORF">DD235_03215</name>
</gene>
<dbReference type="Gene3D" id="2.40.30.10">
    <property type="entry name" value="Translation factors"/>
    <property type="match status" value="1"/>
</dbReference>
<name>A0A2V1K6M8_9BURK</name>
<dbReference type="InterPro" id="IPR022460">
    <property type="entry name" value="Flavoprotein_PP4765"/>
</dbReference>
<accession>A0A2V1K6M8</accession>
<dbReference type="Gene3D" id="3.50.50.60">
    <property type="entry name" value="FAD/NAD(P)-binding domain"/>
    <property type="match status" value="1"/>
</dbReference>
<dbReference type="InterPro" id="IPR036188">
    <property type="entry name" value="FAD/NAD-bd_sf"/>
</dbReference>
<comment type="caution">
    <text evidence="6">The sequence shown here is derived from an EMBL/GenBank/DDBJ whole genome shotgun (WGS) entry which is preliminary data.</text>
</comment>
<protein>
    <submittedName>
        <fullName evidence="6">Aminoacetone oxidase family FAD-binding enzyme</fullName>
    </submittedName>
</protein>
<evidence type="ECO:0000256" key="3">
    <source>
        <dbReference type="ARBA" id="ARBA00022827"/>
    </source>
</evidence>
<organism evidence="6 7">
    <name type="scientific">Corticimicrobacter populi</name>
    <dbReference type="NCBI Taxonomy" id="2175229"/>
    <lineage>
        <taxon>Bacteria</taxon>
        <taxon>Pseudomonadati</taxon>
        <taxon>Pseudomonadota</taxon>
        <taxon>Betaproteobacteria</taxon>
        <taxon>Burkholderiales</taxon>
        <taxon>Alcaligenaceae</taxon>
        <taxon>Corticimicrobacter</taxon>
    </lineage>
</organism>